<evidence type="ECO:0000313" key="2">
    <source>
        <dbReference type="Proteomes" id="UP000238196"/>
    </source>
</evidence>
<protein>
    <submittedName>
        <fullName evidence="1">Uncharacterized protein</fullName>
    </submittedName>
</protein>
<evidence type="ECO:0000313" key="1">
    <source>
        <dbReference type="EMBL" id="PPC75169.1"/>
    </source>
</evidence>
<name>A0A2S5KKX3_9PROT</name>
<proteinExistence type="predicted"/>
<gene>
    <name evidence="1" type="ORF">C4K68_21240</name>
</gene>
<comment type="caution">
    <text evidence="1">The sequence shown here is derived from an EMBL/GenBank/DDBJ whole genome shotgun (WGS) entry which is preliminary data.</text>
</comment>
<dbReference type="EMBL" id="PRLP01000106">
    <property type="protein sequence ID" value="PPC75169.1"/>
    <property type="molecule type" value="Genomic_DNA"/>
</dbReference>
<dbReference type="AlphaFoldDB" id="A0A2S5KKX3"/>
<sequence length="256" mass="28891">MDLPSGVSFGDVISLLSPGIDLQMVTEMGIKKWPYQPDTYIGIVCFRHSKKRHGELPYYLNSPDCRDHDEGSDIALAMLTFKGDKLRLHSKVLTWSGAGRPTLSVNWNHSNLDSPIVLDNGFEGKGSGYLPPDTLMHFDFARYQISDDQVAWGIRAQTVEGYSGGGAEFQSLTLFRMNVDGVLEPILSEPMEFWKDIAGDWHEDGTRDHDVTSGENILMLSRKKHHGYYDLRIKSKDTNWSQTFIWSAQLNGYVAE</sequence>
<organism evidence="1 2">
    <name type="scientific">Proteobacteria bacterium 228</name>
    <dbReference type="NCBI Taxonomy" id="2083153"/>
    <lineage>
        <taxon>Bacteria</taxon>
        <taxon>Pseudomonadati</taxon>
        <taxon>Pseudomonadota</taxon>
    </lineage>
</organism>
<accession>A0A2S5KKX3</accession>
<reference evidence="1 2" key="1">
    <citation type="submission" date="2018-02" db="EMBL/GenBank/DDBJ databases">
        <title>novel marine gammaproteobacteria from coastal saline agro ecosystem.</title>
        <authorList>
            <person name="Krishnan R."/>
            <person name="Ramesh Kumar N."/>
        </authorList>
    </citation>
    <scope>NUCLEOTIDE SEQUENCE [LARGE SCALE GENOMIC DNA]</scope>
    <source>
        <strain evidence="1 2">228</strain>
    </source>
</reference>
<dbReference type="Proteomes" id="UP000238196">
    <property type="component" value="Unassembled WGS sequence"/>
</dbReference>